<dbReference type="EMBL" id="SPVG01000198">
    <property type="protein sequence ID" value="TFW17741.1"/>
    <property type="molecule type" value="Genomic_DNA"/>
</dbReference>
<organism evidence="1 2">
    <name type="scientific">Duganella callida</name>
    <dbReference type="NCBI Taxonomy" id="2561932"/>
    <lineage>
        <taxon>Bacteria</taxon>
        <taxon>Pseudomonadati</taxon>
        <taxon>Pseudomonadota</taxon>
        <taxon>Betaproteobacteria</taxon>
        <taxon>Burkholderiales</taxon>
        <taxon>Oxalobacteraceae</taxon>
        <taxon>Telluria group</taxon>
        <taxon>Duganella</taxon>
    </lineage>
</organism>
<sequence>MTADFTKGIDGWTVGMADYGQGGEPSEAAYGYMTLPQQLYGELNGQFGSAAGFYLISRNNSDDLLTFVKRQLSGFVPGVKYKLSFKLKYATDAAADAGCAGVGGSRGDNVYMIAAASSDEPKVVKEDNDYRLNIDHGNQNQAGTQSVVLGTQGAPGLSCDGGKWAITSHKSDDTVTVTADKAGKLWVVLGTDSGFESTNALYLLSATIDATPQ</sequence>
<dbReference type="OrthoDB" id="6382175at2"/>
<dbReference type="AlphaFoldDB" id="A0A4Y9SD60"/>
<keyword evidence="2" id="KW-1185">Reference proteome</keyword>
<name>A0A4Y9SD60_9BURK</name>
<reference evidence="1 2" key="1">
    <citation type="submission" date="2019-03" db="EMBL/GenBank/DDBJ databases">
        <title>Draft Genome Sequence of Duganella callidus sp. nov., a Novel Duganella Species Isolated from Cultivated Soil.</title>
        <authorList>
            <person name="Raths R."/>
            <person name="Peta V."/>
            <person name="Bucking H."/>
        </authorList>
    </citation>
    <scope>NUCLEOTIDE SEQUENCE [LARGE SCALE GENOMIC DNA]</scope>
    <source>
        <strain evidence="1 2">DN04</strain>
    </source>
</reference>
<accession>A0A4Y9SD60</accession>
<evidence type="ECO:0000313" key="1">
    <source>
        <dbReference type="EMBL" id="TFW17741.1"/>
    </source>
</evidence>
<dbReference type="Proteomes" id="UP000297729">
    <property type="component" value="Unassembled WGS sequence"/>
</dbReference>
<gene>
    <name evidence="1" type="ORF">E4L98_19925</name>
</gene>
<evidence type="ECO:0000313" key="2">
    <source>
        <dbReference type="Proteomes" id="UP000297729"/>
    </source>
</evidence>
<protein>
    <submittedName>
        <fullName evidence="1">Uncharacterized protein</fullName>
    </submittedName>
</protein>
<comment type="caution">
    <text evidence="1">The sequence shown here is derived from an EMBL/GenBank/DDBJ whole genome shotgun (WGS) entry which is preliminary data.</text>
</comment>
<proteinExistence type="predicted"/>